<organism evidence="2 3">
    <name type="scientific">Gallaecimonas xiamenensis 3-C-1</name>
    <dbReference type="NCBI Taxonomy" id="745411"/>
    <lineage>
        <taxon>Bacteria</taxon>
        <taxon>Pseudomonadati</taxon>
        <taxon>Pseudomonadota</taxon>
        <taxon>Gammaproteobacteria</taxon>
        <taxon>Enterobacterales</taxon>
        <taxon>Gallaecimonadaceae</taxon>
        <taxon>Gallaecimonas</taxon>
    </lineage>
</organism>
<feature type="transmembrane region" description="Helical" evidence="1">
    <location>
        <begin position="21"/>
        <end position="43"/>
    </location>
</feature>
<dbReference type="EMBL" id="AMRI01000004">
    <property type="protein sequence ID" value="EKE76591.1"/>
    <property type="molecule type" value="Genomic_DNA"/>
</dbReference>
<dbReference type="AlphaFoldDB" id="K2J101"/>
<keyword evidence="1" id="KW-1133">Transmembrane helix</keyword>
<name>K2J101_9GAMM</name>
<proteinExistence type="predicted"/>
<comment type="caution">
    <text evidence="2">The sequence shown here is derived from an EMBL/GenBank/DDBJ whole genome shotgun (WGS) entry which is preliminary data.</text>
</comment>
<dbReference type="RefSeq" id="WP_008482906.1">
    <property type="nucleotide sequence ID" value="NZ_AMRI01000004.1"/>
</dbReference>
<reference evidence="2 3" key="1">
    <citation type="journal article" date="2012" name="J. Bacteriol.">
        <title>Genome Sequence of Gallaecimonas xiamenensis Type Strain 3-C-1.</title>
        <authorList>
            <person name="Lai Q."/>
            <person name="Wang L."/>
            <person name="Wang W."/>
            <person name="Shao Z."/>
        </authorList>
    </citation>
    <scope>NUCLEOTIDE SEQUENCE [LARGE SCALE GENOMIC DNA]</scope>
    <source>
        <strain evidence="2 3">3-C-1</strain>
    </source>
</reference>
<sequence length="126" mass="13424">MVDEEQLQSGNSRWLKLPLAILAGLVVAASTQVLIQGIAIALYPAEQGLGYTLVTLIGIWLASFVGVLTALLLERRRAAVLSWSLVAILALVAVLYSALLAYPWWLALAAIAGMLPLSRLAGRMAV</sequence>
<feature type="transmembrane region" description="Helical" evidence="1">
    <location>
        <begin position="80"/>
        <end position="98"/>
    </location>
</feature>
<accession>K2J101</accession>
<keyword evidence="3" id="KW-1185">Reference proteome</keyword>
<feature type="transmembrane region" description="Helical" evidence="1">
    <location>
        <begin position="104"/>
        <end position="122"/>
    </location>
</feature>
<dbReference type="STRING" id="745411.B3C1_03320"/>
<dbReference type="Proteomes" id="UP000006755">
    <property type="component" value="Unassembled WGS sequence"/>
</dbReference>
<gene>
    <name evidence="2" type="ORF">B3C1_03320</name>
</gene>
<keyword evidence="1" id="KW-0812">Transmembrane</keyword>
<feature type="transmembrane region" description="Helical" evidence="1">
    <location>
        <begin position="49"/>
        <end position="73"/>
    </location>
</feature>
<keyword evidence="1" id="KW-0472">Membrane</keyword>
<protein>
    <submittedName>
        <fullName evidence="2">Uncharacterized protein</fullName>
    </submittedName>
</protein>
<evidence type="ECO:0000313" key="3">
    <source>
        <dbReference type="Proteomes" id="UP000006755"/>
    </source>
</evidence>
<evidence type="ECO:0000313" key="2">
    <source>
        <dbReference type="EMBL" id="EKE76591.1"/>
    </source>
</evidence>
<evidence type="ECO:0000256" key="1">
    <source>
        <dbReference type="SAM" id="Phobius"/>
    </source>
</evidence>